<keyword evidence="1" id="KW-0175">Coiled coil</keyword>
<name>A0ABS8WMH7_DATST</name>
<protein>
    <submittedName>
        <fullName evidence="2">ADP-ribosylation factor GTPase-activating protein agd4</fullName>
    </submittedName>
</protein>
<evidence type="ECO:0000256" key="1">
    <source>
        <dbReference type="SAM" id="Coils"/>
    </source>
</evidence>
<feature type="coiled-coil region" evidence="1">
    <location>
        <begin position="148"/>
        <end position="201"/>
    </location>
</feature>
<reference evidence="2 3" key="1">
    <citation type="journal article" date="2021" name="BMC Genomics">
        <title>Datura genome reveals duplications of psychoactive alkaloid biosynthetic genes and high mutation rate following tissue culture.</title>
        <authorList>
            <person name="Rajewski A."/>
            <person name="Carter-House D."/>
            <person name="Stajich J."/>
            <person name="Litt A."/>
        </authorList>
    </citation>
    <scope>NUCLEOTIDE SEQUENCE [LARGE SCALE GENOMIC DNA]</scope>
    <source>
        <strain evidence="2">AR-01</strain>
    </source>
</reference>
<comment type="caution">
    <text evidence="2">The sequence shown here is derived from an EMBL/GenBank/DDBJ whole genome shotgun (WGS) entry which is preliminary data.</text>
</comment>
<dbReference type="Proteomes" id="UP000823775">
    <property type="component" value="Unassembled WGS sequence"/>
</dbReference>
<proteinExistence type="predicted"/>
<gene>
    <name evidence="2" type="primary">AGD4_4</name>
    <name evidence="2" type="ORF">HAX54_048972</name>
</gene>
<dbReference type="EMBL" id="JACEIK010008201">
    <property type="protein sequence ID" value="MCE3051131.1"/>
    <property type="molecule type" value="Genomic_DNA"/>
</dbReference>
<accession>A0ABS8WMH7</accession>
<evidence type="ECO:0000313" key="2">
    <source>
        <dbReference type="EMBL" id="MCE3051131.1"/>
    </source>
</evidence>
<evidence type="ECO:0000313" key="3">
    <source>
        <dbReference type="Proteomes" id="UP000823775"/>
    </source>
</evidence>
<keyword evidence="3" id="KW-1185">Reference proteome</keyword>
<sequence length="266" mass="30106">MIIDLELPEYLEIKGKYKFYGLGWMSKAPGYYYPTMVREFYANYIATLEDLCKKGLKPTEMRIPLRILVRGEMVDMSEATITRMIYGPNFKPPISTTGFDYRMRERHQSGGPSAKVDETTIDPAETTIRTKSVGHAAQLPPSTSVRAIKATLELYKNLHARVDDMEAQVNDRLKYLIVPDLTRSIAEQKKAQDDIQKLQQERHPQEFSIPEFEELEEDVPFIDLLGKHPKVTLITSPPATEAVPPDTMSAMFTTGAIAEVPKVTPP</sequence>
<organism evidence="2 3">
    <name type="scientific">Datura stramonium</name>
    <name type="common">Jimsonweed</name>
    <name type="synonym">Common thornapple</name>
    <dbReference type="NCBI Taxonomy" id="4076"/>
    <lineage>
        <taxon>Eukaryota</taxon>
        <taxon>Viridiplantae</taxon>
        <taxon>Streptophyta</taxon>
        <taxon>Embryophyta</taxon>
        <taxon>Tracheophyta</taxon>
        <taxon>Spermatophyta</taxon>
        <taxon>Magnoliopsida</taxon>
        <taxon>eudicotyledons</taxon>
        <taxon>Gunneridae</taxon>
        <taxon>Pentapetalae</taxon>
        <taxon>asterids</taxon>
        <taxon>lamiids</taxon>
        <taxon>Solanales</taxon>
        <taxon>Solanaceae</taxon>
        <taxon>Solanoideae</taxon>
        <taxon>Datureae</taxon>
        <taxon>Datura</taxon>
    </lineage>
</organism>